<protein>
    <recommendedName>
        <fullName evidence="4">Collagen-like protein</fullName>
    </recommendedName>
</protein>
<name>A0A9X1PNJ3_9BACT</name>
<gene>
    <name evidence="2" type="ORF">LXM26_21935</name>
</gene>
<dbReference type="PROSITE" id="PS51257">
    <property type="entry name" value="PROKAR_LIPOPROTEIN"/>
    <property type="match status" value="1"/>
</dbReference>
<accession>A0A9X1PNJ3</accession>
<feature type="compositionally biased region" description="Low complexity" evidence="1">
    <location>
        <begin position="30"/>
        <end position="45"/>
    </location>
</feature>
<evidence type="ECO:0008006" key="4">
    <source>
        <dbReference type="Google" id="ProtNLM"/>
    </source>
</evidence>
<comment type="caution">
    <text evidence="2">The sequence shown here is derived from an EMBL/GenBank/DDBJ whole genome shotgun (WGS) entry which is preliminary data.</text>
</comment>
<sequence>MFKRLLLFAWIGSMTLLIGCEGKQGEVGPKGDPGVAGPAGPAGPAGEDGTGSGGGAIILSSGAVKTDTSGGFVTGFNDLTPAEDSLFQSSAILVYIKSQDVYWPLPGLVLFGSGATAAGSEFTFVHGIQNKTFFVELFQRGWSEEKLTSAPDRSFQDVRVVIIPGIIAGRMDAEILKSYEKTIAALGLTEDKTRLTKAFKFKLPKK</sequence>
<dbReference type="RefSeq" id="WP_234604284.1">
    <property type="nucleotide sequence ID" value="NZ_JAJTTB010000003.1"/>
</dbReference>
<evidence type="ECO:0000313" key="3">
    <source>
        <dbReference type="Proteomes" id="UP001139000"/>
    </source>
</evidence>
<dbReference type="Proteomes" id="UP001139000">
    <property type="component" value="Unassembled WGS sequence"/>
</dbReference>
<feature type="region of interest" description="Disordered" evidence="1">
    <location>
        <begin position="28"/>
        <end position="51"/>
    </location>
</feature>
<evidence type="ECO:0000256" key="1">
    <source>
        <dbReference type="SAM" id="MobiDB-lite"/>
    </source>
</evidence>
<proteinExistence type="predicted"/>
<keyword evidence="3" id="KW-1185">Reference proteome</keyword>
<reference evidence="2" key="1">
    <citation type="submission" date="2021-12" db="EMBL/GenBank/DDBJ databases">
        <title>Novel species in genus Dyadobacter.</title>
        <authorList>
            <person name="Ma C."/>
        </authorList>
    </citation>
    <scope>NUCLEOTIDE SEQUENCE</scope>
    <source>
        <strain evidence="2">LJ419</strain>
    </source>
</reference>
<organism evidence="2 3">
    <name type="scientific">Dyadobacter chenwenxiniae</name>
    <dbReference type="NCBI Taxonomy" id="2906456"/>
    <lineage>
        <taxon>Bacteria</taxon>
        <taxon>Pseudomonadati</taxon>
        <taxon>Bacteroidota</taxon>
        <taxon>Cytophagia</taxon>
        <taxon>Cytophagales</taxon>
        <taxon>Spirosomataceae</taxon>
        <taxon>Dyadobacter</taxon>
    </lineage>
</organism>
<dbReference type="EMBL" id="JAJTTC010000006">
    <property type="protein sequence ID" value="MCF0064193.1"/>
    <property type="molecule type" value="Genomic_DNA"/>
</dbReference>
<evidence type="ECO:0000313" key="2">
    <source>
        <dbReference type="EMBL" id="MCF0064193.1"/>
    </source>
</evidence>
<dbReference type="AlphaFoldDB" id="A0A9X1PNJ3"/>